<protein>
    <recommendedName>
        <fullName evidence="4">ATP synthase F0 subunit 8</fullName>
    </recommendedName>
</protein>
<evidence type="ECO:0000313" key="3">
    <source>
        <dbReference type="Proteomes" id="UP000809829"/>
    </source>
</evidence>
<proteinExistence type="predicted"/>
<sequence>MEFFYQDLFIYVPYMSAILFYVICYYIVRESRHLLFHSQRFVYETDITIDSSVFLLWKRLDLFTYIYKKKPMKEKKNDDEDSFLLIAS</sequence>
<gene>
    <name evidence="2" type="ORF">JOC83_001992</name>
</gene>
<keyword evidence="1" id="KW-1133">Transmembrane helix</keyword>
<evidence type="ECO:0000256" key="1">
    <source>
        <dbReference type="SAM" id="Phobius"/>
    </source>
</evidence>
<keyword evidence="1" id="KW-0812">Transmembrane</keyword>
<keyword evidence="3" id="KW-1185">Reference proteome</keyword>
<dbReference type="Proteomes" id="UP000809829">
    <property type="component" value="Unassembled WGS sequence"/>
</dbReference>
<organism evidence="2 3">
    <name type="scientific">Priestia iocasae</name>
    <dbReference type="NCBI Taxonomy" id="2291674"/>
    <lineage>
        <taxon>Bacteria</taxon>
        <taxon>Bacillati</taxon>
        <taxon>Bacillota</taxon>
        <taxon>Bacilli</taxon>
        <taxon>Bacillales</taxon>
        <taxon>Bacillaceae</taxon>
        <taxon>Priestia</taxon>
    </lineage>
</organism>
<comment type="caution">
    <text evidence="2">The sequence shown here is derived from an EMBL/GenBank/DDBJ whole genome shotgun (WGS) entry which is preliminary data.</text>
</comment>
<dbReference type="EMBL" id="JAFBFC010000003">
    <property type="protein sequence ID" value="MBM7703145.1"/>
    <property type="molecule type" value="Genomic_DNA"/>
</dbReference>
<feature type="transmembrane region" description="Helical" evidence="1">
    <location>
        <begin position="12"/>
        <end position="28"/>
    </location>
</feature>
<accession>A0ABS2QUR3</accession>
<reference evidence="2 3" key="1">
    <citation type="submission" date="2021-01" db="EMBL/GenBank/DDBJ databases">
        <title>Genomic Encyclopedia of Type Strains, Phase IV (KMG-IV): sequencing the most valuable type-strain genomes for metagenomic binning, comparative biology and taxonomic classification.</title>
        <authorList>
            <person name="Goeker M."/>
        </authorList>
    </citation>
    <scope>NUCLEOTIDE SEQUENCE [LARGE SCALE GENOMIC DNA]</scope>
    <source>
        <strain evidence="2 3">DSM 104297</strain>
    </source>
</reference>
<evidence type="ECO:0008006" key="4">
    <source>
        <dbReference type="Google" id="ProtNLM"/>
    </source>
</evidence>
<evidence type="ECO:0000313" key="2">
    <source>
        <dbReference type="EMBL" id="MBM7703145.1"/>
    </source>
</evidence>
<dbReference type="RefSeq" id="WP_205186685.1">
    <property type="nucleotide sequence ID" value="NZ_JAFBFC010000003.1"/>
</dbReference>
<keyword evidence="1" id="KW-0472">Membrane</keyword>
<name>A0ABS2QUR3_9BACI</name>